<dbReference type="InterPro" id="IPR011008">
    <property type="entry name" value="Dimeric_a/b-barrel"/>
</dbReference>
<gene>
    <name evidence="1" type="ORF">CAK95_17425</name>
</gene>
<dbReference type="InterPro" id="IPR011991">
    <property type="entry name" value="ArsR-like_HTH"/>
</dbReference>
<dbReference type="GO" id="GO:0043200">
    <property type="term" value="P:response to amino acid"/>
    <property type="evidence" value="ECO:0007669"/>
    <property type="project" value="TreeGrafter"/>
</dbReference>
<proteinExistence type="predicted"/>
<dbReference type="PANTHER" id="PTHR30154">
    <property type="entry name" value="LEUCINE-RESPONSIVE REGULATORY PROTEIN"/>
    <property type="match status" value="1"/>
</dbReference>
<dbReference type="Gene3D" id="3.30.70.920">
    <property type="match status" value="1"/>
</dbReference>
<dbReference type="Pfam" id="PF13412">
    <property type="entry name" value="HTH_24"/>
    <property type="match status" value="1"/>
</dbReference>
<dbReference type="SUPFAM" id="SSF46785">
    <property type="entry name" value="Winged helix' DNA-binding domain"/>
    <property type="match status" value="1"/>
</dbReference>
<keyword evidence="2" id="KW-1185">Reference proteome</keyword>
<dbReference type="InterPro" id="IPR000485">
    <property type="entry name" value="AsnC-type_HTH_dom"/>
</dbReference>
<accession>A0A1W7A0A8</accession>
<dbReference type="Gene3D" id="1.10.10.10">
    <property type="entry name" value="Winged helix-like DNA-binding domain superfamily/Winged helix DNA-binding domain"/>
    <property type="match status" value="1"/>
</dbReference>
<evidence type="ECO:0000313" key="2">
    <source>
        <dbReference type="Proteomes" id="UP000194137"/>
    </source>
</evidence>
<dbReference type="GO" id="GO:0006355">
    <property type="term" value="P:regulation of DNA-templated transcription"/>
    <property type="evidence" value="ECO:0007669"/>
    <property type="project" value="UniProtKB-ARBA"/>
</dbReference>
<dbReference type="AlphaFoldDB" id="A0A1W7A0A8"/>
<dbReference type="InterPro" id="IPR036388">
    <property type="entry name" value="WH-like_DNA-bd_sf"/>
</dbReference>
<dbReference type="SMART" id="SM00344">
    <property type="entry name" value="HTH_ASNC"/>
    <property type="match status" value="1"/>
</dbReference>
<dbReference type="OrthoDB" id="9812082at2"/>
<dbReference type="CDD" id="cd00090">
    <property type="entry name" value="HTH_ARSR"/>
    <property type="match status" value="1"/>
</dbReference>
<dbReference type="Pfam" id="PF01037">
    <property type="entry name" value="AsnC_trans_reg"/>
    <property type="match status" value="1"/>
</dbReference>
<dbReference type="InterPro" id="IPR019888">
    <property type="entry name" value="Tscrpt_reg_AsnC-like"/>
</dbReference>
<dbReference type="EMBL" id="CP021112">
    <property type="protein sequence ID" value="ARQ03034.1"/>
    <property type="molecule type" value="Genomic_DNA"/>
</dbReference>
<dbReference type="STRING" id="1235591.CAK95_17425"/>
<organism evidence="1 2">
    <name type="scientific">Pseudorhodoplanes sinuspersici</name>
    <dbReference type="NCBI Taxonomy" id="1235591"/>
    <lineage>
        <taxon>Bacteria</taxon>
        <taxon>Pseudomonadati</taxon>
        <taxon>Pseudomonadota</taxon>
        <taxon>Alphaproteobacteria</taxon>
        <taxon>Hyphomicrobiales</taxon>
        <taxon>Pseudorhodoplanes</taxon>
    </lineage>
</organism>
<dbReference type="PROSITE" id="PS50956">
    <property type="entry name" value="HTH_ASNC_2"/>
    <property type="match status" value="1"/>
</dbReference>
<name>A0A1W7A0A8_9HYPH</name>
<protein>
    <submittedName>
        <fullName evidence="1">AsnC family transcriptional regulator</fullName>
    </submittedName>
</protein>
<dbReference type="PRINTS" id="PR00033">
    <property type="entry name" value="HTHASNC"/>
</dbReference>
<dbReference type="KEGG" id="psin:CAK95_17425"/>
<dbReference type="RefSeq" id="WP_086091491.1">
    <property type="nucleotide sequence ID" value="NZ_CP021112.1"/>
</dbReference>
<dbReference type="InterPro" id="IPR036390">
    <property type="entry name" value="WH_DNA-bd_sf"/>
</dbReference>
<dbReference type="InterPro" id="IPR019887">
    <property type="entry name" value="Tscrpt_reg_AsnC/Lrp_C"/>
</dbReference>
<evidence type="ECO:0000313" key="1">
    <source>
        <dbReference type="EMBL" id="ARQ03034.1"/>
    </source>
</evidence>
<dbReference type="Proteomes" id="UP000194137">
    <property type="component" value="Chromosome"/>
</dbReference>
<sequence length="157" mass="17316">MQESVTLDSADLKLLSALQDNGAMTNQELAEAVHLSPSQCSRRRQRLEQAGVIRRYRADLDPVKLGFGITVFIFVALATHSRNNAARFRDLVARLPAIQETHALTGDSDYLLKVAVKDLPALSALVNDVLLPHESVERVKSSIVLETLKHDPRLPIG</sequence>
<dbReference type="PANTHER" id="PTHR30154:SF46">
    <property type="entry name" value="TRANSCRIPTIONAL REGULATORY PROTEIN"/>
    <property type="match status" value="1"/>
</dbReference>
<reference evidence="1 2" key="1">
    <citation type="submission" date="2017-05" db="EMBL/GenBank/DDBJ databases">
        <title>Full genome sequence of Pseudorhodoplanes sinuspersici.</title>
        <authorList>
            <person name="Dastgheib S.M.M."/>
            <person name="Shavandi M."/>
            <person name="Tirandaz H."/>
        </authorList>
    </citation>
    <scope>NUCLEOTIDE SEQUENCE [LARGE SCALE GENOMIC DNA]</scope>
    <source>
        <strain evidence="1 2">RIPI110</strain>
    </source>
</reference>
<dbReference type="GO" id="GO:0005829">
    <property type="term" value="C:cytosol"/>
    <property type="evidence" value="ECO:0007669"/>
    <property type="project" value="TreeGrafter"/>
</dbReference>
<dbReference type="GO" id="GO:0043565">
    <property type="term" value="F:sequence-specific DNA binding"/>
    <property type="evidence" value="ECO:0007669"/>
    <property type="project" value="InterPro"/>
</dbReference>
<dbReference type="SUPFAM" id="SSF54909">
    <property type="entry name" value="Dimeric alpha+beta barrel"/>
    <property type="match status" value="1"/>
</dbReference>